<accession>A0ABU0JA30</accession>
<evidence type="ECO:0000256" key="1">
    <source>
        <dbReference type="SAM" id="SignalP"/>
    </source>
</evidence>
<evidence type="ECO:0000313" key="2">
    <source>
        <dbReference type="EMBL" id="MDQ0471112.1"/>
    </source>
</evidence>
<dbReference type="RefSeq" id="WP_307275747.1">
    <property type="nucleotide sequence ID" value="NZ_JAUSVX010000008.1"/>
</dbReference>
<name>A0ABU0JA30_9HYPH</name>
<sequence length="154" mass="16746">MKYLLPILILFCSTPASADDQDDCLSKDASMNACEFARALQKSLAPQLPMQMSASMTIDTVSATGRLLTIVGVWHYTKDEVSTMIGEKGETLDDLSKAITAYGKNYACSANIVRSFIDNRGQLQQILRTSDGFVLSVSTVEDCTDAPEKPPAQQ</sequence>
<feature type="chain" id="PRO_5045488187" evidence="1">
    <location>
        <begin position="19"/>
        <end position="154"/>
    </location>
</feature>
<comment type="caution">
    <text evidence="2">The sequence shown here is derived from an EMBL/GenBank/DDBJ whole genome shotgun (WGS) entry which is preliminary data.</text>
</comment>
<keyword evidence="1" id="KW-0732">Signal</keyword>
<dbReference type="EMBL" id="JAUSVX010000008">
    <property type="protein sequence ID" value="MDQ0471112.1"/>
    <property type="molecule type" value="Genomic_DNA"/>
</dbReference>
<organism evidence="2 3">
    <name type="scientific">Labrys wisconsinensis</name>
    <dbReference type="NCBI Taxonomy" id="425677"/>
    <lineage>
        <taxon>Bacteria</taxon>
        <taxon>Pseudomonadati</taxon>
        <taxon>Pseudomonadota</taxon>
        <taxon>Alphaproteobacteria</taxon>
        <taxon>Hyphomicrobiales</taxon>
        <taxon>Xanthobacteraceae</taxon>
        <taxon>Labrys</taxon>
    </lineage>
</organism>
<keyword evidence="3" id="KW-1185">Reference proteome</keyword>
<dbReference type="Proteomes" id="UP001242480">
    <property type="component" value="Unassembled WGS sequence"/>
</dbReference>
<reference evidence="2 3" key="1">
    <citation type="submission" date="2023-07" db="EMBL/GenBank/DDBJ databases">
        <title>Genomic Encyclopedia of Type Strains, Phase IV (KMG-IV): sequencing the most valuable type-strain genomes for metagenomic binning, comparative biology and taxonomic classification.</title>
        <authorList>
            <person name="Goeker M."/>
        </authorList>
    </citation>
    <scope>NUCLEOTIDE SEQUENCE [LARGE SCALE GENOMIC DNA]</scope>
    <source>
        <strain evidence="2 3">DSM 19619</strain>
    </source>
</reference>
<gene>
    <name evidence="2" type="ORF">QO011_004135</name>
</gene>
<protein>
    <submittedName>
        <fullName evidence="2">Uncharacterized protein</fullName>
    </submittedName>
</protein>
<feature type="signal peptide" evidence="1">
    <location>
        <begin position="1"/>
        <end position="18"/>
    </location>
</feature>
<evidence type="ECO:0000313" key="3">
    <source>
        <dbReference type="Proteomes" id="UP001242480"/>
    </source>
</evidence>
<proteinExistence type="predicted"/>